<evidence type="ECO:0000256" key="7">
    <source>
        <dbReference type="ARBA" id="ARBA00048539"/>
    </source>
</evidence>
<reference evidence="10 11" key="1">
    <citation type="submission" date="2015-11" db="EMBL/GenBank/DDBJ databases">
        <title>Genomic analysis of 38 Legionella species identifies large and diverse effector repertoires.</title>
        <authorList>
            <person name="Burstein D."/>
            <person name="Amaro F."/>
            <person name="Zusman T."/>
            <person name="Lifshitz Z."/>
            <person name="Cohen O."/>
            <person name="Gilbert J.A."/>
            <person name="Pupko T."/>
            <person name="Shuman H.A."/>
            <person name="Segal G."/>
        </authorList>
    </citation>
    <scope>NUCLEOTIDE SEQUENCE [LARGE SCALE GENOMIC DNA]</scope>
    <source>
        <strain evidence="10 11">BL-540</strain>
    </source>
</reference>
<feature type="domain" description="Lysidine-tRNA(Ile) synthetase C-terminal" evidence="9">
    <location>
        <begin position="357"/>
        <end position="427"/>
    </location>
</feature>
<dbReference type="PANTHER" id="PTHR43033:SF1">
    <property type="entry name" value="TRNA(ILE)-LYSIDINE SYNTHASE-RELATED"/>
    <property type="match status" value="1"/>
</dbReference>
<dbReference type="GO" id="GO:0006400">
    <property type="term" value="P:tRNA modification"/>
    <property type="evidence" value="ECO:0007669"/>
    <property type="project" value="UniProtKB-UniRule"/>
</dbReference>
<evidence type="ECO:0000256" key="1">
    <source>
        <dbReference type="ARBA" id="ARBA00004496"/>
    </source>
</evidence>
<dbReference type="SUPFAM" id="SSF82829">
    <property type="entry name" value="MesJ substrate recognition domain-like"/>
    <property type="match status" value="1"/>
</dbReference>
<evidence type="ECO:0000256" key="2">
    <source>
        <dbReference type="ARBA" id="ARBA00022490"/>
    </source>
</evidence>
<evidence type="ECO:0000259" key="9">
    <source>
        <dbReference type="SMART" id="SM00977"/>
    </source>
</evidence>
<comment type="caution">
    <text evidence="10">The sequence shown here is derived from an EMBL/GenBank/DDBJ whole genome shotgun (WGS) entry which is preliminary data.</text>
</comment>
<dbReference type="NCBIfam" id="TIGR02432">
    <property type="entry name" value="lysidine_TilS_N"/>
    <property type="match status" value="1"/>
</dbReference>
<comment type="similarity">
    <text evidence="8">Belongs to the tRNA(Ile)-lysidine synthase family.</text>
</comment>
<dbReference type="EMBL" id="LNYJ01000003">
    <property type="protein sequence ID" value="KTD18940.1"/>
    <property type="molecule type" value="Genomic_DNA"/>
</dbReference>
<dbReference type="InterPro" id="IPR011063">
    <property type="entry name" value="TilS/TtcA_N"/>
</dbReference>
<dbReference type="GO" id="GO:0005524">
    <property type="term" value="F:ATP binding"/>
    <property type="evidence" value="ECO:0007669"/>
    <property type="project" value="UniProtKB-UniRule"/>
</dbReference>
<dbReference type="HAMAP" id="MF_01161">
    <property type="entry name" value="tRNA_Ile_lys_synt"/>
    <property type="match status" value="1"/>
</dbReference>
<dbReference type="PATRIC" id="fig|456.5.peg.180"/>
<dbReference type="Proteomes" id="UP000055035">
    <property type="component" value="Unassembled WGS sequence"/>
</dbReference>
<evidence type="ECO:0000313" key="11">
    <source>
        <dbReference type="Proteomes" id="UP000055035"/>
    </source>
</evidence>
<dbReference type="AlphaFoldDB" id="A0A0W0VFL6"/>
<comment type="function">
    <text evidence="8">Ligates lysine onto the cytidine present at position 34 of the AUA codon-specific tRNA(Ile) that contains the anticodon CAU, in an ATP-dependent manner. Cytidine is converted to lysidine, thus changing the amino acid specificity of the tRNA from methionine to isoleucine.</text>
</comment>
<dbReference type="Gene3D" id="1.20.59.20">
    <property type="match status" value="1"/>
</dbReference>
<organism evidence="10 11">
    <name type="scientific">Legionella jordanis</name>
    <dbReference type="NCBI Taxonomy" id="456"/>
    <lineage>
        <taxon>Bacteria</taxon>
        <taxon>Pseudomonadati</taxon>
        <taxon>Pseudomonadota</taxon>
        <taxon>Gammaproteobacteria</taxon>
        <taxon>Legionellales</taxon>
        <taxon>Legionellaceae</taxon>
        <taxon>Legionella</taxon>
    </lineage>
</organism>
<keyword evidence="6 8" id="KW-0067">ATP-binding</keyword>
<keyword evidence="5 8" id="KW-0547">Nucleotide-binding</keyword>
<evidence type="ECO:0000313" key="10">
    <source>
        <dbReference type="EMBL" id="KTD18940.1"/>
    </source>
</evidence>
<dbReference type="GO" id="GO:0005737">
    <property type="term" value="C:cytoplasm"/>
    <property type="evidence" value="ECO:0007669"/>
    <property type="project" value="UniProtKB-SubCell"/>
</dbReference>
<dbReference type="InterPro" id="IPR014729">
    <property type="entry name" value="Rossmann-like_a/b/a_fold"/>
</dbReference>
<dbReference type="Pfam" id="PF01171">
    <property type="entry name" value="ATP_bind_3"/>
    <property type="match status" value="1"/>
</dbReference>
<evidence type="ECO:0000256" key="3">
    <source>
        <dbReference type="ARBA" id="ARBA00022598"/>
    </source>
</evidence>
<dbReference type="InterPro" id="IPR012094">
    <property type="entry name" value="tRNA_Ile_lys_synt"/>
</dbReference>
<dbReference type="SMART" id="SM00977">
    <property type="entry name" value="TilS_C"/>
    <property type="match status" value="1"/>
</dbReference>
<keyword evidence="2 8" id="KW-0963">Cytoplasm</keyword>
<evidence type="ECO:0000256" key="6">
    <source>
        <dbReference type="ARBA" id="ARBA00022840"/>
    </source>
</evidence>
<dbReference type="GO" id="GO:0032267">
    <property type="term" value="F:tRNA(Ile)-lysidine synthase activity"/>
    <property type="evidence" value="ECO:0007669"/>
    <property type="project" value="UniProtKB-EC"/>
</dbReference>
<keyword evidence="11" id="KW-1185">Reference proteome</keyword>
<dbReference type="Pfam" id="PF09179">
    <property type="entry name" value="TilS"/>
    <property type="match status" value="1"/>
</dbReference>
<dbReference type="InterPro" id="IPR015262">
    <property type="entry name" value="tRNA_Ile_lys_synt_subst-bd"/>
</dbReference>
<proteinExistence type="inferred from homology"/>
<dbReference type="InterPro" id="IPR012795">
    <property type="entry name" value="tRNA_Ile_lys_synt_N"/>
</dbReference>
<gene>
    <name evidence="8" type="primary">tilS</name>
    <name evidence="10" type="ORF">Ljor_0163</name>
</gene>
<accession>A0A0W0VFL6</accession>
<sequence length="428" mass="48809">MIESLIDNQCRQSLLACERIYVGYSGGLDSTVLLHALSQDPNFLPKITAVHINHGLSPNAQGWEKHCQAFCKKLNLPLIIRAINLHKQGNVEEIARKARYEVFRDLVQENDCLLLAHHLNDQAETLLLHLFRGAGIDGLAAMPFCKSFAKGKLIRPLLFHSRATLNNYAGEMQLDWVEDESNENSDFSRNFIRHQIIPELRSRWPKVINNLTRTSEHCQQAQSNLDDLAKMDCPSLNDISTVLELNQLKKLNRARLTNVLRLWLKKNEVRLPSTATFTRLITELIEAASDANPQVSWPDISVRRYQNALYLIKKANPPLPLITPWPTFPEPLNLPGLGELKVKAAKKGLAIPAGSKIEIRFRQGGETLTWRKQTKELKKLFQQWQVPTWLRNRIPLLYINEQLACVVGYAISDSFFKDSQESFEIALL</sequence>
<dbReference type="RefSeq" id="WP_064108342.1">
    <property type="nucleotide sequence ID" value="NZ_CAAAIC010000005.1"/>
</dbReference>
<comment type="catalytic activity">
    <reaction evidence="7 8">
        <text>cytidine(34) in tRNA(Ile2) + L-lysine + ATP = lysidine(34) in tRNA(Ile2) + AMP + diphosphate + H(+)</text>
        <dbReference type="Rhea" id="RHEA:43744"/>
        <dbReference type="Rhea" id="RHEA-COMP:10625"/>
        <dbReference type="Rhea" id="RHEA-COMP:10670"/>
        <dbReference type="ChEBI" id="CHEBI:15378"/>
        <dbReference type="ChEBI" id="CHEBI:30616"/>
        <dbReference type="ChEBI" id="CHEBI:32551"/>
        <dbReference type="ChEBI" id="CHEBI:33019"/>
        <dbReference type="ChEBI" id="CHEBI:82748"/>
        <dbReference type="ChEBI" id="CHEBI:83665"/>
        <dbReference type="ChEBI" id="CHEBI:456215"/>
        <dbReference type="EC" id="6.3.4.19"/>
    </reaction>
</comment>
<comment type="domain">
    <text evidence="8">The N-terminal region contains the highly conserved SGGXDS motif, predicted to be a P-loop motif involved in ATP binding.</text>
</comment>
<protein>
    <recommendedName>
        <fullName evidence="8">tRNA(Ile)-lysidine synthase</fullName>
        <ecNumber evidence="8">6.3.4.19</ecNumber>
    </recommendedName>
    <alternativeName>
        <fullName evidence="8">tRNA(Ile)-2-lysyl-cytidine synthase</fullName>
    </alternativeName>
    <alternativeName>
        <fullName evidence="8">tRNA(Ile)-lysidine synthetase</fullName>
    </alternativeName>
</protein>
<dbReference type="SUPFAM" id="SSF56037">
    <property type="entry name" value="PheT/TilS domain"/>
    <property type="match status" value="1"/>
</dbReference>
<dbReference type="STRING" id="456.Ljor_0163"/>
<dbReference type="Gene3D" id="3.40.50.620">
    <property type="entry name" value="HUPs"/>
    <property type="match status" value="1"/>
</dbReference>
<comment type="subcellular location">
    <subcellularLocation>
        <location evidence="1 8">Cytoplasm</location>
    </subcellularLocation>
</comment>
<dbReference type="EC" id="6.3.4.19" evidence="8"/>
<dbReference type="NCBIfam" id="TIGR02433">
    <property type="entry name" value="lysidine_TilS_C"/>
    <property type="match status" value="1"/>
</dbReference>
<feature type="binding site" evidence="8">
    <location>
        <begin position="25"/>
        <end position="30"/>
    </location>
    <ligand>
        <name>ATP</name>
        <dbReference type="ChEBI" id="CHEBI:30616"/>
    </ligand>
</feature>
<keyword evidence="3 8" id="KW-0436">Ligase</keyword>
<keyword evidence="4 8" id="KW-0819">tRNA processing</keyword>
<dbReference type="PANTHER" id="PTHR43033">
    <property type="entry name" value="TRNA(ILE)-LYSIDINE SYNTHASE-RELATED"/>
    <property type="match status" value="1"/>
</dbReference>
<evidence type="ECO:0000256" key="5">
    <source>
        <dbReference type="ARBA" id="ARBA00022741"/>
    </source>
</evidence>
<evidence type="ECO:0000256" key="8">
    <source>
        <dbReference type="HAMAP-Rule" id="MF_01161"/>
    </source>
</evidence>
<dbReference type="SUPFAM" id="SSF52402">
    <property type="entry name" value="Adenine nucleotide alpha hydrolases-like"/>
    <property type="match status" value="1"/>
</dbReference>
<evidence type="ECO:0000256" key="4">
    <source>
        <dbReference type="ARBA" id="ARBA00022694"/>
    </source>
</evidence>
<dbReference type="Pfam" id="PF11734">
    <property type="entry name" value="TilS_C"/>
    <property type="match status" value="1"/>
</dbReference>
<dbReference type="CDD" id="cd01992">
    <property type="entry name" value="TilS_N"/>
    <property type="match status" value="1"/>
</dbReference>
<name>A0A0W0VFL6_9GAMM</name>
<dbReference type="InterPro" id="IPR012796">
    <property type="entry name" value="Lysidine-tRNA-synth_C"/>
</dbReference>